<dbReference type="Pfam" id="PF00440">
    <property type="entry name" value="TetR_N"/>
    <property type="match status" value="1"/>
</dbReference>
<protein>
    <submittedName>
        <fullName evidence="6">DNA-binding transcriptional regulator, AcrR family</fullName>
    </submittedName>
</protein>
<reference evidence="7" key="1">
    <citation type="submission" date="2015-11" db="EMBL/GenBank/DDBJ databases">
        <authorList>
            <person name="Varghese N."/>
        </authorList>
    </citation>
    <scope>NUCLEOTIDE SEQUENCE [LARGE SCALE GENOMIC DNA]</scope>
    <source>
        <strain evidence="7">DSM 45899</strain>
    </source>
</reference>
<dbReference type="Gene3D" id="1.10.357.10">
    <property type="entry name" value="Tetracycline Repressor, domain 2"/>
    <property type="match status" value="1"/>
</dbReference>
<feature type="DNA-binding region" description="H-T-H motif" evidence="4">
    <location>
        <begin position="35"/>
        <end position="54"/>
    </location>
</feature>
<dbReference type="InterPro" id="IPR050109">
    <property type="entry name" value="HTH-type_TetR-like_transc_reg"/>
</dbReference>
<dbReference type="InterPro" id="IPR036271">
    <property type="entry name" value="Tet_transcr_reg_TetR-rel_C_sf"/>
</dbReference>
<dbReference type="GO" id="GO:0003700">
    <property type="term" value="F:DNA-binding transcription factor activity"/>
    <property type="evidence" value="ECO:0007669"/>
    <property type="project" value="TreeGrafter"/>
</dbReference>
<dbReference type="PANTHER" id="PTHR30055">
    <property type="entry name" value="HTH-TYPE TRANSCRIPTIONAL REGULATOR RUTR"/>
    <property type="match status" value="1"/>
</dbReference>
<accession>A0A0S4QVP8</accession>
<dbReference type="Gene3D" id="1.10.10.60">
    <property type="entry name" value="Homeodomain-like"/>
    <property type="match status" value="1"/>
</dbReference>
<dbReference type="InterPro" id="IPR011075">
    <property type="entry name" value="TetR_C"/>
</dbReference>
<dbReference type="PRINTS" id="PR00455">
    <property type="entry name" value="HTHTETR"/>
</dbReference>
<keyword evidence="1" id="KW-0805">Transcription regulation</keyword>
<keyword evidence="7" id="KW-1185">Reference proteome</keyword>
<evidence type="ECO:0000256" key="1">
    <source>
        <dbReference type="ARBA" id="ARBA00023015"/>
    </source>
</evidence>
<dbReference type="EMBL" id="FAOZ01000023">
    <property type="protein sequence ID" value="CUU58956.1"/>
    <property type="molecule type" value="Genomic_DNA"/>
</dbReference>
<keyword evidence="3" id="KW-0804">Transcription</keyword>
<feature type="domain" description="HTH tetR-type" evidence="5">
    <location>
        <begin position="12"/>
        <end position="72"/>
    </location>
</feature>
<name>A0A0S4QVP8_9ACTN</name>
<organism evidence="6 7">
    <name type="scientific">Parafrankia irregularis</name>
    <dbReference type="NCBI Taxonomy" id="795642"/>
    <lineage>
        <taxon>Bacteria</taxon>
        <taxon>Bacillati</taxon>
        <taxon>Actinomycetota</taxon>
        <taxon>Actinomycetes</taxon>
        <taxon>Frankiales</taxon>
        <taxon>Frankiaceae</taxon>
        <taxon>Parafrankia</taxon>
    </lineage>
</organism>
<dbReference type="Proteomes" id="UP000198802">
    <property type="component" value="Unassembled WGS sequence"/>
</dbReference>
<evidence type="ECO:0000256" key="4">
    <source>
        <dbReference type="PROSITE-ProRule" id="PRU00335"/>
    </source>
</evidence>
<dbReference type="PANTHER" id="PTHR30055:SF148">
    <property type="entry name" value="TETR-FAMILY TRANSCRIPTIONAL REGULATOR"/>
    <property type="match status" value="1"/>
</dbReference>
<keyword evidence="2 4" id="KW-0238">DNA-binding</keyword>
<dbReference type="SUPFAM" id="SSF48498">
    <property type="entry name" value="Tetracyclin repressor-like, C-terminal domain"/>
    <property type="match status" value="1"/>
</dbReference>
<evidence type="ECO:0000313" key="6">
    <source>
        <dbReference type="EMBL" id="CUU58956.1"/>
    </source>
</evidence>
<gene>
    <name evidence="6" type="ORF">Ga0074812_12385</name>
</gene>
<dbReference type="AlphaFoldDB" id="A0A0S4QVP8"/>
<evidence type="ECO:0000259" key="5">
    <source>
        <dbReference type="PROSITE" id="PS50977"/>
    </source>
</evidence>
<sequence>MTDARRGRPRSDQADRAILGAAADLLTSVGYERLSVEGIAARAGVAKQTIYRRWPSKAAVVAQAVLAAQSGVAIAPPADTGDLRADLQEWALQYGLWLADPVVSAMIRGLVAAAVDSQTNATRLYDHLADPIRTAILSRLTQEAERGTLRKDADLDALIDAILGTMLYRVLSSLTDDPKPDLGGLVNILVDGVRAQ</sequence>
<dbReference type="InterPro" id="IPR001647">
    <property type="entry name" value="HTH_TetR"/>
</dbReference>
<dbReference type="RefSeq" id="WP_131799543.1">
    <property type="nucleotide sequence ID" value="NZ_FAOZ01000023.1"/>
</dbReference>
<dbReference type="PROSITE" id="PS50977">
    <property type="entry name" value="HTH_TETR_2"/>
    <property type="match status" value="1"/>
</dbReference>
<evidence type="ECO:0000313" key="7">
    <source>
        <dbReference type="Proteomes" id="UP000198802"/>
    </source>
</evidence>
<dbReference type="InterPro" id="IPR009057">
    <property type="entry name" value="Homeodomain-like_sf"/>
</dbReference>
<proteinExistence type="predicted"/>
<dbReference type="Pfam" id="PF16859">
    <property type="entry name" value="TetR_C_11"/>
    <property type="match status" value="1"/>
</dbReference>
<evidence type="ECO:0000256" key="2">
    <source>
        <dbReference type="ARBA" id="ARBA00023125"/>
    </source>
</evidence>
<evidence type="ECO:0000256" key="3">
    <source>
        <dbReference type="ARBA" id="ARBA00023163"/>
    </source>
</evidence>
<dbReference type="SUPFAM" id="SSF46689">
    <property type="entry name" value="Homeodomain-like"/>
    <property type="match status" value="1"/>
</dbReference>
<dbReference type="GO" id="GO:0000976">
    <property type="term" value="F:transcription cis-regulatory region binding"/>
    <property type="evidence" value="ECO:0007669"/>
    <property type="project" value="TreeGrafter"/>
</dbReference>